<dbReference type="PIRSF" id="PIRSF004749">
    <property type="entry name" value="Pep_def"/>
    <property type="match status" value="1"/>
</dbReference>
<evidence type="ECO:0000256" key="1">
    <source>
        <dbReference type="ARBA" id="ARBA00010759"/>
    </source>
</evidence>
<dbReference type="PRINTS" id="PR01576">
    <property type="entry name" value="PDEFORMYLASE"/>
</dbReference>
<dbReference type="KEGG" id="cch:Cag_0488"/>
<comment type="similarity">
    <text evidence="1 2">Belongs to the polypeptide deformylase family.</text>
</comment>
<proteinExistence type="inferred from homology"/>
<keyword evidence="2" id="KW-0408">Iron</keyword>
<dbReference type="PANTHER" id="PTHR10458:SF22">
    <property type="entry name" value="PEPTIDE DEFORMYLASE"/>
    <property type="match status" value="1"/>
</dbReference>
<dbReference type="EMBL" id="CP000108">
    <property type="protein sequence ID" value="ABB27761.1"/>
    <property type="molecule type" value="Genomic_DNA"/>
</dbReference>
<evidence type="ECO:0000313" key="3">
    <source>
        <dbReference type="EMBL" id="ABB27761.1"/>
    </source>
</evidence>
<keyword evidence="2 3" id="KW-0378">Hydrolase</keyword>
<organism evidence="3">
    <name type="scientific">Chlorobium chlorochromatii (strain CaD3)</name>
    <dbReference type="NCBI Taxonomy" id="340177"/>
    <lineage>
        <taxon>Bacteria</taxon>
        <taxon>Pseudomonadati</taxon>
        <taxon>Chlorobiota</taxon>
        <taxon>Chlorobiia</taxon>
        <taxon>Chlorobiales</taxon>
        <taxon>Chlorobiaceae</taxon>
        <taxon>Chlorobium/Pelodictyon group</taxon>
        <taxon>Chlorobium</taxon>
    </lineage>
</organism>
<dbReference type="HOGENOM" id="CLU_061901_2_0_10"/>
<comment type="function">
    <text evidence="2">Removes the formyl group from the N-terminal Met of newly synthesized proteins. Requires at least a dipeptide for an efficient rate of reaction. N-terminal L-methionine is a prerequisite for activity but the enzyme has broad specificity at other positions.</text>
</comment>
<accession>Q3ATB4</accession>
<evidence type="ECO:0000256" key="2">
    <source>
        <dbReference type="HAMAP-Rule" id="MF_00163"/>
    </source>
</evidence>
<reference evidence="3" key="1">
    <citation type="submission" date="2005-08" db="EMBL/GenBank/DDBJ databases">
        <title>Complete sequence of Chlorobium chlorochromatii CaD3.</title>
        <authorList>
            <person name="Copeland A."/>
            <person name="Lucas S."/>
            <person name="Lapidus A."/>
            <person name="Barry K."/>
            <person name="Detter J.C."/>
            <person name="Glavina T."/>
            <person name="Hammon N."/>
            <person name="Israni S."/>
            <person name="Pitluck S."/>
            <person name="Bryant D."/>
            <person name="Schmutz J."/>
            <person name="Larimer F."/>
            <person name="Land M."/>
            <person name="Kyrpides N."/>
            <person name="Ivanova N."/>
            <person name="Richardson P."/>
        </authorList>
    </citation>
    <scope>NUCLEOTIDE SEQUENCE [LARGE SCALE GENOMIC DNA]</scope>
    <source>
        <strain evidence="3">CaD3</strain>
    </source>
</reference>
<comment type="cofactor">
    <cofactor evidence="2">
        <name>Fe(2+)</name>
        <dbReference type="ChEBI" id="CHEBI:29033"/>
    </cofactor>
    <text evidence="2">Binds 1 Fe(2+) ion.</text>
</comment>
<keyword evidence="2" id="KW-0648">Protein biosynthesis</keyword>
<feature type="binding site" evidence="2">
    <location>
        <position position="147"/>
    </location>
    <ligand>
        <name>Fe cation</name>
        <dbReference type="ChEBI" id="CHEBI:24875"/>
    </ligand>
</feature>
<dbReference type="GO" id="GO:0042586">
    <property type="term" value="F:peptide deformylase activity"/>
    <property type="evidence" value="ECO:0007669"/>
    <property type="project" value="UniProtKB-UniRule"/>
</dbReference>
<feature type="binding site" evidence="2">
    <location>
        <position position="105"/>
    </location>
    <ligand>
        <name>Fe cation</name>
        <dbReference type="ChEBI" id="CHEBI:24875"/>
    </ligand>
</feature>
<feature type="binding site" evidence="2">
    <location>
        <position position="151"/>
    </location>
    <ligand>
        <name>Fe cation</name>
        <dbReference type="ChEBI" id="CHEBI:24875"/>
    </ligand>
</feature>
<dbReference type="NCBIfam" id="TIGR00079">
    <property type="entry name" value="pept_deformyl"/>
    <property type="match status" value="1"/>
</dbReference>
<dbReference type="STRING" id="340177.Cag_0488"/>
<dbReference type="eggNOG" id="COG0242">
    <property type="taxonomic scope" value="Bacteria"/>
</dbReference>
<dbReference type="Gene3D" id="3.90.45.10">
    <property type="entry name" value="Peptide deformylase"/>
    <property type="match status" value="1"/>
</dbReference>
<dbReference type="SUPFAM" id="SSF56420">
    <property type="entry name" value="Peptide deformylase"/>
    <property type="match status" value="1"/>
</dbReference>
<dbReference type="InterPro" id="IPR036821">
    <property type="entry name" value="Peptide_deformylase_sf"/>
</dbReference>
<gene>
    <name evidence="2" type="primary">def</name>
    <name evidence="3" type="ordered locus">Cag_0488</name>
</gene>
<sequence length="199" mass="22271">MLFARRSAQHHMILPITIYSHEVLRQKAKPLKGVDKEIETLIAAMFESMHNASGIGLAAPQVGRSLRLLVLDVSCLKNYKDEKPMVVINPHILSVRGACAMEEGCLSVPGVQGDVVRPSAITMKYRNERFEELTAEFSGMVARVLQHEIDHLDGKLFVDRMDKRDKRKIQHELNELTAGHISADYPVELHPATTASHAE</sequence>
<dbReference type="HAMAP" id="MF_00163">
    <property type="entry name" value="Pep_deformylase"/>
    <property type="match status" value="1"/>
</dbReference>
<dbReference type="EC" id="3.5.1.88" evidence="2"/>
<dbReference type="InterPro" id="IPR023635">
    <property type="entry name" value="Peptide_deformylase"/>
</dbReference>
<name>Q3ATB4_CHLCH</name>
<dbReference type="NCBIfam" id="NF001159">
    <property type="entry name" value="PRK00150.1-3"/>
    <property type="match status" value="1"/>
</dbReference>
<feature type="active site" evidence="2">
    <location>
        <position position="148"/>
    </location>
</feature>
<protein>
    <recommendedName>
        <fullName evidence="2">Peptide deformylase</fullName>
        <shortName evidence="2">PDF</shortName>
        <ecNumber evidence="2">3.5.1.88</ecNumber>
    </recommendedName>
    <alternativeName>
        <fullName evidence="2">Polypeptide deformylase</fullName>
    </alternativeName>
</protein>
<dbReference type="PANTHER" id="PTHR10458">
    <property type="entry name" value="PEPTIDE DEFORMYLASE"/>
    <property type="match status" value="1"/>
</dbReference>
<dbReference type="GO" id="GO:0006412">
    <property type="term" value="P:translation"/>
    <property type="evidence" value="ECO:0007669"/>
    <property type="project" value="UniProtKB-UniRule"/>
</dbReference>
<dbReference type="GO" id="GO:0046872">
    <property type="term" value="F:metal ion binding"/>
    <property type="evidence" value="ECO:0007669"/>
    <property type="project" value="UniProtKB-KW"/>
</dbReference>
<comment type="catalytic activity">
    <reaction evidence="2">
        <text>N-terminal N-formyl-L-methionyl-[peptide] + H2O = N-terminal L-methionyl-[peptide] + formate</text>
        <dbReference type="Rhea" id="RHEA:24420"/>
        <dbReference type="Rhea" id="RHEA-COMP:10639"/>
        <dbReference type="Rhea" id="RHEA-COMP:10640"/>
        <dbReference type="ChEBI" id="CHEBI:15377"/>
        <dbReference type="ChEBI" id="CHEBI:15740"/>
        <dbReference type="ChEBI" id="CHEBI:49298"/>
        <dbReference type="ChEBI" id="CHEBI:64731"/>
        <dbReference type="EC" id="3.5.1.88"/>
    </reaction>
</comment>
<dbReference type="AlphaFoldDB" id="Q3ATB4"/>
<dbReference type="Pfam" id="PF01327">
    <property type="entry name" value="Pep_deformylase"/>
    <property type="match status" value="1"/>
</dbReference>
<keyword evidence="2" id="KW-0479">Metal-binding</keyword>
<dbReference type="CDD" id="cd00487">
    <property type="entry name" value="Pep_deformylase"/>
    <property type="match status" value="1"/>
</dbReference>